<reference evidence="17" key="1">
    <citation type="journal article" date="2019" name="Int. J. Syst. Evol. Microbiol.">
        <title>The Global Catalogue of Microorganisms (GCM) 10K type strain sequencing project: providing services to taxonomists for standard genome sequencing and annotation.</title>
        <authorList>
            <consortium name="The Broad Institute Genomics Platform"/>
            <consortium name="The Broad Institute Genome Sequencing Center for Infectious Disease"/>
            <person name="Wu L."/>
            <person name="Ma J."/>
        </authorList>
    </citation>
    <scope>NUCLEOTIDE SEQUENCE [LARGE SCALE GENOMIC DNA]</scope>
    <source>
        <strain evidence="17">KCTC 42964</strain>
    </source>
</reference>
<feature type="compositionally biased region" description="Low complexity" evidence="14">
    <location>
        <begin position="346"/>
        <end position="367"/>
    </location>
</feature>
<feature type="region of interest" description="Disordered" evidence="14">
    <location>
        <begin position="286"/>
        <end position="319"/>
    </location>
</feature>
<proteinExistence type="inferred from homology"/>
<keyword evidence="13" id="KW-0963">Cytoplasm</keyword>
<dbReference type="InterPro" id="IPR011762">
    <property type="entry name" value="COA_CT_N"/>
</dbReference>
<dbReference type="InterPro" id="IPR041010">
    <property type="entry name" value="Znf-ACC"/>
</dbReference>
<dbReference type="RefSeq" id="WP_379900804.1">
    <property type="nucleotide sequence ID" value="NZ_JBHRTR010000027.1"/>
</dbReference>
<feature type="compositionally biased region" description="Low complexity" evidence="14">
    <location>
        <begin position="288"/>
        <end position="309"/>
    </location>
</feature>
<dbReference type="HAMAP" id="MF_01395">
    <property type="entry name" value="AcetylCoA_CT_beta"/>
    <property type="match status" value="1"/>
</dbReference>
<evidence type="ECO:0000256" key="2">
    <source>
        <dbReference type="ARBA" id="ARBA00022516"/>
    </source>
</evidence>
<evidence type="ECO:0000256" key="12">
    <source>
        <dbReference type="ARBA" id="ARBA00025280"/>
    </source>
</evidence>
<feature type="domain" description="CoA carboxyltransferase N-terminal" evidence="15">
    <location>
        <begin position="25"/>
        <end position="294"/>
    </location>
</feature>
<evidence type="ECO:0000256" key="13">
    <source>
        <dbReference type="HAMAP-Rule" id="MF_01395"/>
    </source>
</evidence>
<dbReference type="NCBIfam" id="TIGR00515">
    <property type="entry name" value="accD"/>
    <property type="match status" value="1"/>
</dbReference>
<evidence type="ECO:0000313" key="16">
    <source>
        <dbReference type="EMBL" id="MFC3228057.1"/>
    </source>
</evidence>
<dbReference type="PRINTS" id="PR01070">
    <property type="entry name" value="ACCCTRFRASEB"/>
</dbReference>
<dbReference type="PROSITE" id="PS50980">
    <property type="entry name" value="COA_CT_NTER"/>
    <property type="match status" value="1"/>
</dbReference>
<comment type="function">
    <text evidence="12 13">Component of the acetyl coenzyme A carboxylase (ACC) complex. Biotin carboxylase (BC) catalyzes the carboxylation of biotin on its carrier protein (BCCP) and then the CO(2) group is transferred by the transcarboxylase to acetyl-CoA to form malonyl-CoA.</text>
</comment>
<evidence type="ECO:0000256" key="8">
    <source>
        <dbReference type="ARBA" id="ARBA00022833"/>
    </source>
</evidence>
<evidence type="ECO:0000256" key="4">
    <source>
        <dbReference type="ARBA" id="ARBA00022723"/>
    </source>
</evidence>
<dbReference type="Proteomes" id="UP001595528">
    <property type="component" value="Unassembled WGS sequence"/>
</dbReference>
<feature type="compositionally biased region" description="Low complexity" evidence="14">
    <location>
        <begin position="382"/>
        <end position="391"/>
    </location>
</feature>
<dbReference type="EMBL" id="JBHRTR010000027">
    <property type="protein sequence ID" value="MFC3228057.1"/>
    <property type="molecule type" value="Genomic_DNA"/>
</dbReference>
<organism evidence="16 17">
    <name type="scientific">Marinibaculum pumilum</name>
    <dbReference type="NCBI Taxonomy" id="1766165"/>
    <lineage>
        <taxon>Bacteria</taxon>
        <taxon>Pseudomonadati</taxon>
        <taxon>Pseudomonadota</taxon>
        <taxon>Alphaproteobacteria</taxon>
        <taxon>Rhodospirillales</taxon>
        <taxon>Rhodospirillaceae</taxon>
        <taxon>Marinibaculum</taxon>
    </lineage>
</organism>
<gene>
    <name evidence="13 16" type="primary">accD</name>
    <name evidence="16" type="ORF">ACFOGJ_12490</name>
</gene>
<dbReference type="Pfam" id="PF01039">
    <property type="entry name" value="Carboxyl_trans"/>
    <property type="match status" value="1"/>
</dbReference>
<evidence type="ECO:0000256" key="7">
    <source>
        <dbReference type="ARBA" id="ARBA00022832"/>
    </source>
</evidence>
<sequence length="401" mass="42405">MSWWTRSVLPKIRSLGIKRESTENLWQKCTSCGALLYNNDLEEQQYVCGNCGHHLRLAPQQRFAGLFDDGGWRKLDLPAFSEDPLRWRDTRRYVDRIRDARNNTGEPEAMVVAEGRIGGRTCIVAVQNFAFMAGSMGRAVGQALLTAADRAVAIRAPLIVFPAAGGARMQESILSLIQMPRTVLAVQQVREAGLPYLVVLTDPTTGGVTASFAMLGDVNIAEPGALIGFAGARVIQQTIREDLPEGFQRAEFLLDHGMVDMVVHRHALKERLALLLDHLCQPERPAEDAAAPAKAGKAPAPKGKAAAGPGKKEKAGLQTVEADEAMTVVGLAGERKQPADAELDIPALPAEGGAAPAGADAAAGAKKAAPKDGPAEGGPPEGGEAPKANGGRAAGKEDRKG</sequence>
<dbReference type="InterPro" id="IPR034733">
    <property type="entry name" value="AcCoA_carboxyl_beta"/>
</dbReference>
<keyword evidence="17" id="KW-1185">Reference proteome</keyword>
<keyword evidence="6 13" id="KW-0863">Zinc-finger</keyword>
<evidence type="ECO:0000256" key="9">
    <source>
        <dbReference type="ARBA" id="ARBA00022840"/>
    </source>
</evidence>
<accession>A0ABV7L0D6</accession>
<comment type="caution">
    <text evidence="16">The sequence shown here is derived from an EMBL/GenBank/DDBJ whole genome shotgun (WGS) entry which is preliminary data.</text>
</comment>
<dbReference type="InterPro" id="IPR000438">
    <property type="entry name" value="Acetyl_CoA_COase_Trfase_b_su"/>
</dbReference>
<evidence type="ECO:0000256" key="6">
    <source>
        <dbReference type="ARBA" id="ARBA00022771"/>
    </source>
</evidence>
<evidence type="ECO:0000256" key="3">
    <source>
        <dbReference type="ARBA" id="ARBA00022679"/>
    </source>
</evidence>
<feature type="zinc finger region" description="C4-type" evidence="13">
    <location>
        <begin position="29"/>
        <end position="51"/>
    </location>
</feature>
<comment type="pathway">
    <text evidence="13">Lipid metabolism; malonyl-CoA biosynthesis; malonyl-CoA from acetyl-CoA: step 1/1.</text>
</comment>
<keyword evidence="4 13" id="KW-0479">Metal-binding</keyword>
<evidence type="ECO:0000313" key="17">
    <source>
        <dbReference type="Proteomes" id="UP001595528"/>
    </source>
</evidence>
<dbReference type="SUPFAM" id="SSF52096">
    <property type="entry name" value="ClpP/crotonase"/>
    <property type="match status" value="1"/>
</dbReference>
<feature type="binding site" evidence="13">
    <location>
        <position position="48"/>
    </location>
    <ligand>
        <name>Zn(2+)</name>
        <dbReference type="ChEBI" id="CHEBI:29105"/>
    </ligand>
</feature>
<comment type="subunit">
    <text evidence="13">Acetyl-CoA carboxylase is a heterohexamer composed of biotin carboxyl carrier protein (AccB), biotin carboxylase (AccC) and two subunits each of ACCase subunit alpha (AccA) and ACCase subunit beta (AccD).</text>
</comment>
<keyword evidence="7 13" id="KW-0276">Fatty acid metabolism</keyword>
<dbReference type="InterPro" id="IPR029045">
    <property type="entry name" value="ClpP/crotonase-like_dom_sf"/>
</dbReference>
<evidence type="ECO:0000256" key="14">
    <source>
        <dbReference type="SAM" id="MobiDB-lite"/>
    </source>
</evidence>
<comment type="similarity">
    <text evidence="13">Belongs to the AccD/PCCB family.</text>
</comment>
<comment type="cofactor">
    <cofactor evidence="13">
        <name>Zn(2+)</name>
        <dbReference type="ChEBI" id="CHEBI:29105"/>
    </cofactor>
    <text evidence="13">Binds 1 zinc ion per subunit.</text>
</comment>
<comment type="catalytic activity">
    <reaction evidence="13">
        <text>N(6)-carboxybiotinyl-L-lysyl-[protein] + acetyl-CoA = N(6)-biotinyl-L-lysyl-[protein] + malonyl-CoA</text>
        <dbReference type="Rhea" id="RHEA:54728"/>
        <dbReference type="Rhea" id="RHEA-COMP:10505"/>
        <dbReference type="Rhea" id="RHEA-COMP:10506"/>
        <dbReference type="ChEBI" id="CHEBI:57288"/>
        <dbReference type="ChEBI" id="CHEBI:57384"/>
        <dbReference type="ChEBI" id="CHEBI:83144"/>
        <dbReference type="ChEBI" id="CHEBI:83145"/>
        <dbReference type="EC" id="2.1.3.15"/>
    </reaction>
</comment>
<dbReference type="PANTHER" id="PTHR42995">
    <property type="entry name" value="ACETYL-COENZYME A CARBOXYLASE CARBOXYL TRANSFERASE SUBUNIT BETA, CHLOROPLASTIC"/>
    <property type="match status" value="1"/>
</dbReference>
<evidence type="ECO:0000256" key="1">
    <source>
        <dbReference type="ARBA" id="ARBA00004496"/>
    </source>
</evidence>
<feature type="binding site" evidence="13">
    <location>
        <position position="51"/>
    </location>
    <ligand>
        <name>Zn(2+)</name>
        <dbReference type="ChEBI" id="CHEBI:29105"/>
    </ligand>
</feature>
<dbReference type="Pfam" id="PF17848">
    <property type="entry name" value="Zn_ribbon_ACC"/>
    <property type="match status" value="1"/>
</dbReference>
<keyword evidence="2 13" id="KW-0444">Lipid biosynthesis</keyword>
<evidence type="ECO:0000256" key="10">
    <source>
        <dbReference type="ARBA" id="ARBA00023098"/>
    </source>
</evidence>
<evidence type="ECO:0000256" key="5">
    <source>
        <dbReference type="ARBA" id="ARBA00022741"/>
    </source>
</evidence>
<feature type="binding site" evidence="13">
    <location>
        <position position="32"/>
    </location>
    <ligand>
        <name>Zn(2+)</name>
        <dbReference type="ChEBI" id="CHEBI:29105"/>
    </ligand>
</feature>
<keyword evidence="11 13" id="KW-0275">Fatty acid biosynthesis</keyword>
<keyword evidence="3 13" id="KW-0808">Transferase</keyword>
<protein>
    <recommendedName>
        <fullName evidence="13">Acetyl-coenzyme A carboxylase carboxyl transferase subunit beta</fullName>
        <shortName evidence="13">ACCase subunit beta</shortName>
        <shortName evidence="13">Acetyl-CoA carboxylase carboxyltransferase subunit beta</shortName>
        <ecNumber evidence="13">2.1.3.15</ecNumber>
    </recommendedName>
</protein>
<keyword evidence="5 13" id="KW-0547">Nucleotide-binding</keyword>
<dbReference type="GO" id="GO:0003989">
    <property type="term" value="F:acetyl-CoA carboxylase activity"/>
    <property type="evidence" value="ECO:0007669"/>
    <property type="project" value="UniProtKB-EC"/>
</dbReference>
<comment type="subcellular location">
    <subcellularLocation>
        <location evidence="1 13">Cytoplasm</location>
    </subcellularLocation>
</comment>
<keyword evidence="8 13" id="KW-0862">Zinc</keyword>
<name>A0ABV7L0D6_9PROT</name>
<dbReference type="PANTHER" id="PTHR42995:SF5">
    <property type="entry name" value="ACETYL-COENZYME A CARBOXYLASE CARBOXYL TRANSFERASE SUBUNIT BETA, CHLOROPLASTIC"/>
    <property type="match status" value="1"/>
</dbReference>
<dbReference type="Gene3D" id="3.90.226.10">
    <property type="entry name" value="2-enoyl-CoA Hydratase, Chain A, domain 1"/>
    <property type="match status" value="1"/>
</dbReference>
<keyword evidence="9 13" id="KW-0067">ATP-binding</keyword>
<dbReference type="EC" id="2.1.3.15" evidence="13"/>
<feature type="region of interest" description="Disordered" evidence="14">
    <location>
        <begin position="340"/>
        <end position="401"/>
    </location>
</feature>
<evidence type="ECO:0000256" key="11">
    <source>
        <dbReference type="ARBA" id="ARBA00023160"/>
    </source>
</evidence>
<evidence type="ECO:0000259" key="15">
    <source>
        <dbReference type="PROSITE" id="PS50980"/>
    </source>
</evidence>
<keyword evidence="10 13" id="KW-0443">Lipid metabolism</keyword>
<keyword evidence="16" id="KW-0436">Ligase</keyword>
<feature type="binding site" evidence="13">
    <location>
        <position position="29"/>
    </location>
    <ligand>
        <name>Zn(2+)</name>
        <dbReference type="ChEBI" id="CHEBI:29105"/>
    </ligand>
</feature>